<evidence type="ECO:0000313" key="1">
    <source>
        <dbReference type="EMBL" id="RNF12348.1"/>
    </source>
</evidence>
<name>A0A3R7RT34_TRYRA</name>
<dbReference type="AlphaFoldDB" id="A0A3R7RT34"/>
<sequence length="117" mass="12930">MCSAPPHQWRWQTPSEHFKRGQSEAHCDAIFTPPTHWRTYVNVALRCQNTQQQLLPKFGCTVAAVAVAHVITVPVRMAVAAPLLRCSIKPPSCNLITYSCSVVKACDRHACTTVSVT</sequence>
<protein>
    <submittedName>
        <fullName evidence="1">Uncharacterized protein</fullName>
    </submittedName>
</protein>
<gene>
    <name evidence="1" type="ORF">TraAM80_00359</name>
</gene>
<accession>A0A3R7RT34</accession>
<dbReference type="GeneID" id="40324292"/>
<dbReference type="RefSeq" id="XP_029242701.1">
    <property type="nucleotide sequence ID" value="XM_029377441.1"/>
</dbReference>
<proteinExistence type="predicted"/>
<dbReference type="Proteomes" id="UP000283634">
    <property type="component" value="Unassembled WGS sequence"/>
</dbReference>
<comment type="caution">
    <text evidence="1">The sequence shown here is derived from an EMBL/GenBank/DDBJ whole genome shotgun (WGS) entry which is preliminary data.</text>
</comment>
<evidence type="ECO:0000313" key="2">
    <source>
        <dbReference type="Proteomes" id="UP000283634"/>
    </source>
</evidence>
<keyword evidence="2" id="KW-1185">Reference proteome</keyword>
<dbReference type="EMBL" id="MKGL01000006">
    <property type="protein sequence ID" value="RNF12348.1"/>
    <property type="molecule type" value="Genomic_DNA"/>
</dbReference>
<organism evidence="1 2">
    <name type="scientific">Trypanosoma rangeli</name>
    <dbReference type="NCBI Taxonomy" id="5698"/>
    <lineage>
        <taxon>Eukaryota</taxon>
        <taxon>Discoba</taxon>
        <taxon>Euglenozoa</taxon>
        <taxon>Kinetoplastea</taxon>
        <taxon>Metakinetoplastina</taxon>
        <taxon>Trypanosomatida</taxon>
        <taxon>Trypanosomatidae</taxon>
        <taxon>Trypanosoma</taxon>
        <taxon>Herpetosoma</taxon>
    </lineage>
</organism>
<reference evidence="1 2" key="1">
    <citation type="journal article" date="2018" name="BMC Genomics">
        <title>Genomic comparison of Trypanosoma conorhini and Trypanosoma rangeli to Trypanosoma cruzi strains of high and low virulence.</title>
        <authorList>
            <person name="Bradwell K.R."/>
            <person name="Koparde V.N."/>
            <person name="Matveyev A.V."/>
            <person name="Serrano M.G."/>
            <person name="Alves J.M."/>
            <person name="Parikh H."/>
            <person name="Huang B."/>
            <person name="Lee V."/>
            <person name="Espinosa-Alvarez O."/>
            <person name="Ortiz P.A."/>
            <person name="Costa-Martins A.G."/>
            <person name="Teixeira M.M."/>
            <person name="Buck G.A."/>
        </authorList>
    </citation>
    <scope>NUCLEOTIDE SEQUENCE [LARGE SCALE GENOMIC DNA]</scope>
    <source>
        <strain evidence="1 2">AM80</strain>
    </source>
</reference>